<dbReference type="Pfam" id="PF12902">
    <property type="entry name" value="Ferritin-like"/>
    <property type="match status" value="1"/>
</dbReference>
<dbReference type="PANTHER" id="PTHR34400">
    <property type="match status" value="1"/>
</dbReference>
<organism evidence="2 3">
    <name type="scientific">Streptomyces lasalocidi</name>
    <name type="common">Streptomyces lasaliensis</name>
    <dbReference type="NCBI Taxonomy" id="324833"/>
    <lineage>
        <taxon>Bacteria</taxon>
        <taxon>Bacillati</taxon>
        <taxon>Actinomycetota</taxon>
        <taxon>Actinomycetes</taxon>
        <taxon>Kitasatosporales</taxon>
        <taxon>Streptomycetaceae</taxon>
        <taxon>Streptomyces</taxon>
    </lineage>
</organism>
<sequence length="382" mass="42310">MSVSSGSEPAQDCKIQTIEQLHDYLSKGLQLEHATLPPYLTALYSLHPGKNSDAWHVIRVVAVEEMLHLTLVANVLNAVGGTPDLTKRGFVPDYPAYLPCGPDYFKVHLRPFSRAALDTFLKIEKPAPAATEQDRFVPMDWAALGVTSDGAPPPQEKLAELEESATVLGLVPGEPTERFLSIGEFYEEIIRGINHLEDQARKAGKTIFTGDPARQVTPEYFYSGGGDVIKVTGRDTAIAALTLVAEQGEGLYGGIYDSQDELAHYYRFEQLEKGRYYQKGDDPGEPSGPTLSVDWDAVYPVKPDLKVEELTQDPEVEAAAREFNQFYATFLTGINLAYNGQPDLLLKAVWEMFRMRDRMNLLIRNPLTGHPGAHAGPTFEIR</sequence>
<dbReference type="Gene3D" id="1.20.1260.10">
    <property type="match status" value="1"/>
</dbReference>
<feature type="domain" description="Iminophenyl-pyruvate dimer synthase" evidence="1">
    <location>
        <begin position="25"/>
        <end position="272"/>
    </location>
</feature>
<dbReference type="AlphaFoldDB" id="A0A4U5WLP0"/>
<dbReference type="InterPro" id="IPR012347">
    <property type="entry name" value="Ferritin-like"/>
</dbReference>
<dbReference type="PANTHER" id="PTHR34400:SF4">
    <property type="entry name" value="MEMBRANE PROTEIN"/>
    <property type="match status" value="1"/>
</dbReference>
<proteinExistence type="predicted"/>
<accession>A0A4U5WLP0</accession>
<evidence type="ECO:0000259" key="1">
    <source>
        <dbReference type="Pfam" id="PF12902"/>
    </source>
</evidence>
<dbReference type="EMBL" id="SZNQ01000001">
    <property type="protein sequence ID" value="TKT03017.1"/>
    <property type="molecule type" value="Genomic_DNA"/>
</dbReference>
<dbReference type="OrthoDB" id="9800162at2"/>
<name>A0A4U5WLP0_STRLS</name>
<keyword evidence="3" id="KW-1185">Reference proteome</keyword>
<evidence type="ECO:0000313" key="2">
    <source>
        <dbReference type="EMBL" id="TKT03017.1"/>
    </source>
</evidence>
<comment type="caution">
    <text evidence="2">The sequence shown here is derived from an EMBL/GenBank/DDBJ whole genome shotgun (WGS) entry which is preliminary data.</text>
</comment>
<evidence type="ECO:0000313" key="3">
    <source>
        <dbReference type="Proteomes" id="UP000305929"/>
    </source>
</evidence>
<dbReference type="Proteomes" id="UP000305929">
    <property type="component" value="Unassembled WGS sequence"/>
</dbReference>
<dbReference type="InterPro" id="IPR026820">
    <property type="entry name" value="VioB/RebD_dom"/>
</dbReference>
<protein>
    <recommendedName>
        <fullName evidence="1">Iminophenyl-pyruvate dimer synthase domain-containing protein</fullName>
    </recommendedName>
</protein>
<dbReference type="RefSeq" id="WP_137308895.1">
    <property type="nucleotide sequence ID" value="NZ_SZNQ01000001.1"/>
</dbReference>
<gene>
    <name evidence="2" type="ORF">E4U91_24940</name>
</gene>
<reference evidence="2 3" key="1">
    <citation type="submission" date="2019-04" db="EMBL/GenBank/DDBJ databases">
        <title>Streptomyces lasaliensis sp. nov., an Actinomycete isolated from soil which produces the polyether antibiotic lasalocid.</title>
        <authorList>
            <person name="Erwin G."/>
            <person name="Haber C."/>
        </authorList>
    </citation>
    <scope>NUCLEOTIDE SEQUENCE [LARGE SCALE GENOMIC DNA]</scope>
    <source>
        <strain evidence="2 3">X-537</strain>
    </source>
</reference>